<reference evidence="2 3" key="1">
    <citation type="submission" date="2024-01" db="EMBL/GenBank/DDBJ databases">
        <title>Hyphobacterium bacterium isolated from marine sediment.</title>
        <authorList>
            <person name="Zhao S."/>
        </authorList>
    </citation>
    <scope>NUCLEOTIDE SEQUENCE [LARGE SCALE GENOMIC DNA]</scope>
    <source>
        <strain evidence="2 3">Y60-23</strain>
    </source>
</reference>
<evidence type="ECO:0000256" key="1">
    <source>
        <dbReference type="ARBA" id="ARBA00022679"/>
    </source>
</evidence>
<dbReference type="SUPFAM" id="SSF52540">
    <property type="entry name" value="P-loop containing nucleoside triphosphate hydrolases"/>
    <property type="match status" value="1"/>
</dbReference>
<dbReference type="GO" id="GO:0016740">
    <property type="term" value="F:transferase activity"/>
    <property type="evidence" value="ECO:0007669"/>
    <property type="project" value="UniProtKB-KW"/>
</dbReference>
<evidence type="ECO:0000313" key="3">
    <source>
        <dbReference type="Proteomes" id="UP001310692"/>
    </source>
</evidence>
<evidence type="ECO:0000313" key="2">
    <source>
        <dbReference type="EMBL" id="MEE2567148.1"/>
    </source>
</evidence>
<dbReference type="PANTHER" id="PTHR12788:SF10">
    <property type="entry name" value="PROTEIN-TYROSINE SULFOTRANSFERASE"/>
    <property type="match status" value="1"/>
</dbReference>
<name>A0ABU7M032_9PROT</name>
<dbReference type="InterPro" id="IPR026634">
    <property type="entry name" value="TPST-like"/>
</dbReference>
<gene>
    <name evidence="2" type="ORF">V0U35_10720</name>
</gene>
<keyword evidence="3" id="KW-1185">Reference proteome</keyword>
<keyword evidence="1 2" id="KW-0808">Transferase</keyword>
<dbReference type="PANTHER" id="PTHR12788">
    <property type="entry name" value="PROTEIN-TYROSINE SULFOTRANSFERASE 2"/>
    <property type="match status" value="1"/>
</dbReference>
<comment type="caution">
    <text evidence="2">The sequence shown here is derived from an EMBL/GenBank/DDBJ whole genome shotgun (WGS) entry which is preliminary data.</text>
</comment>
<accession>A0ABU7M032</accession>
<dbReference type="Gene3D" id="3.40.50.300">
    <property type="entry name" value="P-loop containing nucleotide triphosphate hydrolases"/>
    <property type="match status" value="1"/>
</dbReference>
<sequence>MSEDGSGYVFLGGVPRSGLTLLRRLLMGHPAIHCGPDTGLPTSIAMQWQNFARSLGDLHRRDFTLEDNQVRNAMAGLLTGLIGEKLKVAPKTVLVEKTSLNILAFGPLAEMFPAARFVHVVRDGRDVAASLLRRSWTGPDGRAFAHVSRPDAALQYWTDLSAIGLGAEEALGDRCLRVTYEDLVRAPKRTLTALLRFAGLDFDKAVFGEVAEGDFTALERDSLPLLLGPVVRTQIGAGKALDRHLTPQVRARLTELGYRV</sequence>
<dbReference type="Pfam" id="PF13469">
    <property type="entry name" value="Sulfotransfer_3"/>
    <property type="match status" value="1"/>
</dbReference>
<protein>
    <submittedName>
        <fullName evidence="2">Sulfotransferase</fullName>
        <ecNumber evidence="2">2.8.2.-</ecNumber>
    </submittedName>
</protein>
<dbReference type="RefSeq" id="WP_330196708.1">
    <property type="nucleotide sequence ID" value="NZ_JAZDRO010000004.1"/>
</dbReference>
<dbReference type="EMBL" id="JAZDRO010000004">
    <property type="protein sequence ID" value="MEE2567148.1"/>
    <property type="molecule type" value="Genomic_DNA"/>
</dbReference>
<organism evidence="2 3">
    <name type="scientific">Hyphobacterium marinum</name>
    <dbReference type="NCBI Taxonomy" id="3116574"/>
    <lineage>
        <taxon>Bacteria</taxon>
        <taxon>Pseudomonadati</taxon>
        <taxon>Pseudomonadota</taxon>
        <taxon>Alphaproteobacteria</taxon>
        <taxon>Maricaulales</taxon>
        <taxon>Maricaulaceae</taxon>
        <taxon>Hyphobacterium</taxon>
    </lineage>
</organism>
<dbReference type="Proteomes" id="UP001310692">
    <property type="component" value="Unassembled WGS sequence"/>
</dbReference>
<proteinExistence type="predicted"/>
<dbReference type="InterPro" id="IPR027417">
    <property type="entry name" value="P-loop_NTPase"/>
</dbReference>
<dbReference type="EC" id="2.8.2.-" evidence="2"/>